<proteinExistence type="predicted"/>
<feature type="repeat" description="CHCR" evidence="3">
    <location>
        <begin position="863"/>
        <end position="1008"/>
    </location>
</feature>
<name>A0A316UP48_9BASI</name>
<feature type="compositionally biased region" description="Acidic residues" evidence="4">
    <location>
        <begin position="485"/>
        <end position="505"/>
    </location>
</feature>
<dbReference type="GeneID" id="37028548"/>
<dbReference type="Gene3D" id="2.130.10.10">
    <property type="entry name" value="YVTN repeat-like/Quinoprotein amine dehydrogenase"/>
    <property type="match status" value="1"/>
</dbReference>
<dbReference type="InterPro" id="IPR015943">
    <property type="entry name" value="WD40/YVTN_repeat-like_dom_sf"/>
</dbReference>
<feature type="compositionally biased region" description="Acidic residues" evidence="4">
    <location>
        <begin position="95"/>
        <end position="106"/>
    </location>
</feature>
<evidence type="ECO:0000259" key="5">
    <source>
        <dbReference type="Pfam" id="PF23411"/>
    </source>
</evidence>
<feature type="region of interest" description="Disordered" evidence="4">
    <location>
        <begin position="825"/>
        <end position="861"/>
    </location>
</feature>
<dbReference type="STRING" id="1569628.A0A316UP48"/>
<dbReference type="InterPro" id="IPR036322">
    <property type="entry name" value="WD40_repeat_dom_sf"/>
</dbReference>
<feature type="domain" description="Vps41 beta-propeller" evidence="5">
    <location>
        <begin position="201"/>
        <end position="564"/>
    </location>
</feature>
<feature type="region of interest" description="Disordered" evidence="4">
    <location>
        <begin position="485"/>
        <end position="546"/>
    </location>
</feature>
<dbReference type="PANTHER" id="PTHR12616:SF1">
    <property type="entry name" value="VACUOLAR PROTEIN SORTING-ASSOCIATED PROTEIN 41 HOMOLOG"/>
    <property type="match status" value="1"/>
</dbReference>
<organism evidence="6 7">
    <name type="scientific">Jaminaea rosea</name>
    <dbReference type="NCBI Taxonomy" id="1569628"/>
    <lineage>
        <taxon>Eukaryota</taxon>
        <taxon>Fungi</taxon>
        <taxon>Dikarya</taxon>
        <taxon>Basidiomycota</taxon>
        <taxon>Ustilaginomycotina</taxon>
        <taxon>Exobasidiomycetes</taxon>
        <taxon>Microstromatales</taxon>
        <taxon>Microstromatales incertae sedis</taxon>
        <taxon>Jaminaea</taxon>
    </lineage>
</organism>
<dbReference type="PANTHER" id="PTHR12616">
    <property type="entry name" value="VACUOLAR PROTEIN SORTING VPS41"/>
    <property type="match status" value="1"/>
</dbReference>
<dbReference type="RefSeq" id="XP_025360733.1">
    <property type="nucleotide sequence ID" value="XM_025506725.1"/>
</dbReference>
<dbReference type="OrthoDB" id="244107at2759"/>
<keyword evidence="2" id="KW-0653">Protein transport</keyword>
<dbReference type="Proteomes" id="UP000245884">
    <property type="component" value="Unassembled WGS sequence"/>
</dbReference>
<feature type="compositionally biased region" description="Low complexity" evidence="4">
    <location>
        <begin position="851"/>
        <end position="861"/>
    </location>
</feature>
<dbReference type="GO" id="GO:0005770">
    <property type="term" value="C:late endosome"/>
    <property type="evidence" value="ECO:0007669"/>
    <property type="project" value="TreeGrafter"/>
</dbReference>
<dbReference type="GO" id="GO:0034058">
    <property type="term" value="P:endosomal vesicle fusion"/>
    <property type="evidence" value="ECO:0007669"/>
    <property type="project" value="TreeGrafter"/>
</dbReference>
<evidence type="ECO:0000256" key="4">
    <source>
        <dbReference type="SAM" id="MobiDB-lite"/>
    </source>
</evidence>
<dbReference type="Pfam" id="PF23556">
    <property type="entry name" value="TPR_Vps41"/>
    <property type="match status" value="1"/>
</dbReference>
<evidence type="ECO:0000313" key="6">
    <source>
        <dbReference type="EMBL" id="PWN26121.1"/>
    </source>
</evidence>
<feature type="compositionally biased region" description="Acidic residues" evidence="4">
    <location>
        <begin position="176"/>
        <end position="185"/>
    </location>
</feature>
<dbReference type="InterPro" id="IPR045111">
    <property type="entry name" value="Vps41/Vps8"/>
</dbReference>
<gene>
    <name evidence="6" type="ORF">BDZ90DRAFT_233693</name>
</gene>
<dbReference type="Pfam" id="PF23411">
    <property type="entry name" value="Beta-prop_Vps41"/>
    <property type="match status" value="1"/>
</dbReference>
<feature type="region of interest" description="Disordered" evidence="4">
    <location>
        <begin position="1"/>
        <end position="203"/>
    </location>
</feature>
<dbReference type="GO" id="GO:0009267">
    <property type="term" value="P:cellular response to starvation"/>
    <property type="evidence" value="ECO:0007669"/>
    <property type="project" value="TreeGrafter"/>
</dbReference>
<dbReference type="InterPro" id="IPR000547">
    <property type="entry name" value="Clathrin_H-chain/VPS_repeat"/>
</dbReference>
<feature type="compositionally biased region" description="Basic and acidic residues" evidence="4">
    <location>
        <begin position="506"/>
        <end position="516"/>
    </location>
</feature>
<feature type="region of interest" description="Disordered" evidence="4">
    <location>
        <begin position="1155"/>
        <end position="1178"/>
    </location>
</feature>
<dbReference type="Gene3D" id="1.25.40.10">
    <property type="entry name" value="Tetratricopeptide repeat domain"/>
    <property type="match status" value="1"/>
</dbReference>
<dbReference type="EMBL" id="KZ819673">
    <property type="protein sequence ID" value="PWN26121.1"/>
    <property type="molecule type" value="Genomic_DNA"/>
</dbReference>
<feature type="compositionally biased region" description="Basic and acidic residues" evidence="4">
    <location>
        <begin position="35"/>
        <end position="80"/>
    </location>
</feature>
<dbReference type="GO" id="GO:0030897">
    <property type="term" value="C:HOPS complex"/>
    <property type="evidence" value="ECO:0007669"/>
    <property type="project" value="TreeGrafter"/>
</dbReference>
<dbReference type="GO" id="GO:0006623">
    <property type="term" value="P:protein targeting to vacuole"/>
    <property type="evidence" value="ECO:0007669"/>
    <property type="project" value="InterPro"/>
</dbReference>
<dbReference type="SUPFAM" id="SSF50978">
    <property type="entry name" value="WD40 repeat-like"/>
    <property type="match status" value="1"/>
</dbReference>
<dbReference type="GO" id="GO:0016236">
    <property type="term" value="P:macroautophagy"/>
    <property type="evidence" value="ECO:0007669"/>
    <property type="project" value="TreeGrafter"/>
</dbReference>
<feature type="region of interest" description="Disordered" evidence="4">
    <location>
        <begin position="1237"/>
        <end position="1256"/>
    </location>
</feature>
<keyword evidence="1" id="KW-0813">Transport</keyword>
<evidence type="ECO:0000256" key="1">
    <source>
        <dbReference type="ARBA" id="ARBA00022448"/>
    </source>
</evidence>
<protein>
    <recommendedName>
        <fullName evidence="5">Vps41 beta-propeller domain-containing protein</fullName>
    </recommendedName>
</protein>
<feature type="compositionally biased region" description="Low complexity" evidence="4">
    <location>
        <begin position="150"/>
        <end position="164"/>
    </location>
</feature>
<dbReference type="PROSITE" id="PS50236">
    <property type="entry name" value="CHCR"/>
    <property type="match status" value="1"/>
</dbReference>
<evidence type="ECO:0000256" key="2">
    <source>
        <dbReference type="ARBA" id="ARBA00022927"/>
    </source>
</evidence>
<keyword evidence="7" id="KW-1185">Reference proteome</keyword>
<dbReference type="InterPro" id="IPR057780">
    <property type="entry name" value="Beta-prop_Vps41"/>
</dbReference>
<feature type="compositionally biased region" description="Low complexity" evidence="4">
    <location>
        <begin position="186"/>
        <end position="195"/>
    </location>
</feature>
<evidence type="ECO:0000256" key="3">
    <source>
        <dbReference type="PROSITE-ProRule" id="PRU01006"/>
    </source>
</evidence>
<dbReference type="InterPro" id="IPR011990">
    <property type="entry name" value="TPR-like_helical_dom_sf"/>
</dbReference>
<dbReference type="SMART" id="SM00299">
    <property type="entry name" value="CLH"/>
    <property type="match status" value="1"/>
</dbReference>
<feature type="compositionally biased region" description="Low complexity" evidence="4">
    <location>
        <begin position="107"/>
        <end position="134"/>
    </location>
</feature>
<evidence type="ECO:0000313" key="7">
    <source>
        <dbReference type="Proteomes" id="UP000245884"/>
    </source>
</evidence>
<accession>A0A316UP48</accession>
<sequence length="1256" mass="136204">MLSPSSSAARDDDLAATTSGLASKQSAATLPHVQRATEGREELKVDEDAVRQDIRESEPQGDARDVEDGLAGKEGEKVDADADAAADAQPSPPANEEDADTGEGGEDTPSSSSPPAVDPAPGASTSTRSPRFTRSPPPTSSSTRRPRPPSLLSIASPSKKAAPTMSAVTHVSQVDLDADEDEDDTASQASTSSSSPPEPSLKYQRLRGSIPDILKKDSASCLAVHSTFLVLGTHAGMIFVLDFTGHIVKAMRNHSASILDLSVDASSSGAGGGGGEFVGAASMDGHVSLSSLSTSENYSFDFRRPMRCVALEPGFARRTSSRAFLCGGMAGSVVLREKGWMGMGHSKESILHSGEGPVRAVRWSKGGLVAWANERGVRIFDFNTRTKLAFLPAPTGQGERLEMCRPHLWWRDDRHLVVGWADQIKLVNITEKRTTGSSGANPSANANANASLHVEVSKIFQLDCHISGVAPYGEDLLVLAYITESESESDEGSEDEEEEEEEEEEPRQRSSRDKGSRSRGRGRPLASPPELRIISPHTGEEKSSDVLTSLKGYDRLSAMDYQLVPSASLLRTAQSRLSKQPLSSVDSNSDSDSQSLWYILTPHEIVQARPRSTADHVTWLLERRKYQEALVAVETMGSSAAREAGFDTKSIGQAYLSYLVDERADYPRAARVSSKILGRDAERWEEWIFLFLERGRIADLVEWVPTDDPRLGAVVYDLILAHFLAEEGERGRLLHLVREWDPEIYSTEPLAIAMQDRLREGEWEDEKEGQRALLETLAELYVRNGQAGRSLPYYLRLKWPGVFDLIREHNLVLDIRDQAGELVEFEESLPRDSTGDGDGEGGDAKQEEKAPPTTSSSRTPRSISLLVDNLPSLPPARIVPQLNPHPAALHGYLSCLSTLDPHLAAPYADHLVTLHARFNPPALLPFLRSMSSHYSFSQAYATCQRHDLVPEMVFLLGRTGQNKEALNLILERLDDVQLAIGFAQEQDDPDLWEDLLRYAETRPVFVRGLLENVGGGGGGGAGVGGGRGVDPVRLIRRIATGMEIEGLRGALRKILGDYQLQSSLLEGCKGILEGEARQLERVRAEGQTRGVGVGVGTGRCLACGEGLTNKKQAGGTIRVEEQGRDEAERTTVVFLCRHAYHLSCLLPPANLPRRGATKPSPALGPAQVNTTTTQRKSARRAAVVMGGSGEGEKGLSEREAEGWGPAVRWAAQREAWEDKGRYAARLRVPIVRGKGKGCPACHGSSGAAEGMTTMLR</sequence>
<reference evidence="6 7" key="1">
    <citation type="journal article" date="2018" name="Mol. Biol. Evol.">
        <title>Broad Genomic Sampling Reveals a Smut Pathogenic Ancestry of the Fungal Clade Ustilaginomycotina.</title>
        <authorList>
            <person name="Kijpornyongpan T."/>
            <person name="Mondo S.J."/>
            <person name="Barry K."/>
            <person name="Sandor L."/>
            <person name="Lee J."/>
            <person name="Lipzen A."/>
            <person name="Pangilinan J."/>
            <person name="LaButti K."/>
            <person name="Hainaut M."/>
            <person name="Henrissat B."/>
            <person name="Grigoriev I.V."/>
            <person name="Spatafora J.W."/>
            <person name="Aime M.C."/>
        </authorList>
    </citation>
    <scope>NUCLEOTIDE SEQUENCE [LARGE SCALE GENOMIC DNA]</scope>
    <source>
        <strain evidence="6 7">MCA 5214</strain>
    </source>
</reference>
<dbReference type="AlphaFoldDB" id="A0A316UP48"/>